<dbReference type="PROSITE" id="PS50181">
    <property type="entry name" value="FBOX"/>
    <property type="match status" value="2"/>
</dbReference>
<dbReference type="Pfam" id="PF00646">
    <property type="entry name" value="F-box"/>
    <property type="match status" value="2"/>
</dbReference>
<reference evidence="4" key="1">
    <citation type="submission" date="2022-11" db="UniProtKB">
        <authorList>
            <consortium name="WormBaseParasite"/>
        </authorList>
    </citation>
    <scope>IDENTIFICATION</scope>
</reference>
<evidence type="ECO:0000256" key="1">
    <source>
        <dbReference type="SAM" id="Coils"/>
    </source>
</evidence>
<dbReference type="InterPro" id="IPR001810">
    <property type="entry name" value="F-box_dom"/>
</dbReference>
<feature type="coiled-coil region" evidence="1">
    <location>
        <begin position="396"/>
        <end position="423"/>
    </location>
</feature>
<dbReference type="AlphaFoldDB" id="A0A914UNG2"/>
<dbReference type="CDD" id="cd09917">
    <property type="entry name" value="F-box_SF"/>
    <property type="match status" value="2"/>
</dbReference>
<sequence>METEIANQAEIVRLRRTLADFNERIVCGRLTGDLPDNFLEQFSQLPDRPLEQVLRFLPTRQVPQMRRVSRKFNNVIRKGSKSIPKKESKGSVVFKSKHPGELTVEWIDDHRNKIVETTLADDGVALSELFRFMRIGGRMYFGEGLSAADKVLNQLSKAWLTIRPEMVIFAGDLSQTSRDSLRAFLVKVEPSVKWLNFQYANNIGNSLLSDDVIGAAGRLKGLMVMPMCLGSKLRDINIGDRTLLAMADADHISSFASFAGCSSITAAGIRAFIEKWMKAERPNPRAQTSRFRSEDHPYELTFYNCANVTPAAVEDSCGDLLKKGTMKAVPRASAVSDSGKRNGQRVSFTVHCQLDDRRLHIRYHIASYLKHIVLEPRPFYVIKDQIVFDSDDDHSMAALKAENARLQAENARLQAEIGQLGCAIADTNERIVCGKLMGALPDNFLEQFSQLPDRPLEQVLRFLPALQVAQMRRVSRRFNHLIKKCSSTMQKKESKGSVLFERHHDGQLIVKWFNNRNIFAREVLPDEKTALSELLRFIRIGDKMLFGKGLSANDKVLDQLSKAWLTVRPKVVVFSGDLSQTSRDSLRAFLVKVEPSIRRLNFQNATIITDSLLSDDLIGAAGRLECLMVLPMC</sequence>
<accession>A0A914UNG2</accession>
<dbReference type="InterPro" id="IPR036047">
    <property type="entry name" value="F-box-like_dom_sf"/>
</dbReference>
<evidence type="ECO:0000259" key="2">
    <source>
        <dbReference type="PROSITE" id="PS50181"/>
    </source>
</evidence>
<keyword evidence="1" id="KW-0175">Coiled coil</keyword>
<evidence type="ECO:0000313" key="4">
    <source>
        <dbReference type="WBParaSite" id="PSAMB.scaffold11352size3415.g34069.t1"/>
    </source>
</evidence>
<dbReference type="Proteomes" id="UP000887566">
    <property type="component" value="Unplaced"/>
</dbReference>
<dbReference type="SUPFAM" id="SSF81383">
    <property type="entry name" value="F-box domain"/>
    <property type="match status" value="2"/>
</dbReference>
<dbReference type="SMART" id="SM00256">
    <property type="entry name" value="FBOX"/>
    <property type="match status" value="2"/>
</dbReference>
<feature type="domain" description="F-box" evidence="2">
    <location>
        <begin position="39"/>
        <end position="86"/>
    </location>
</feature>
<name>A0A914UNG2_9BILA</name>
<organism evidence="3 4">
    <name type="scientific">Plectus sambesii</name>
    <dbReference type="NCBI Taxonomy" id="2011161"/>
    <lineage>
        <taxon>Eukaryota</taxon>
        <taxon>Metazoa</taxon>
        <taxon>Ecdysozoa</taxon>
        <taxon>Nematoda</taxon>
        <taxon>Chromadorea</taxon>
        <taxon>Plectida</taxon>
        <taxon>Plectina</taxon>
        <taxon>Plectoidea</taxon>
        <taxon>Plectidae</taxon>
        <taxon>Plectus</taxon>
    </lineage>
</organism>
<feature type="domain" description="F-box" evidence="2">
    <location>
        <begin position="445"/>
        <end position="492"/>
    </location>
</feature>
<evidence type="ECO:0000313" key="3">
    <source>
        <dbReference type="Proteomes" id="UP000887566"/>
    </source>
</evidence>
<protein>
    <submittedName>
        <fullName evidence="4">F-box domain-containing protein</fullName>
    </submittedName>
</protein>
<keyword evidence="3" id="KW-1185">Reference proteome</keyword>
<dbReference type="WBParaSite" id="PSAMB.scaffold11352size3415.g34069.t1">
    <property type="protein sequence ID" value="PSAMB.scaffold11352size3415.g34069.t1"/>
    <property type="gene ID" value="PSAMB.scaffold11352size3415.g34069"/>
</dbReference>
<proteinExistence type="predicted"/>